<evidence type="ECO:0000313" key="12">
    <source>
        <dbReference type="Proteomes" id="UP000278804"/>
    </source>
</evidence>
<dbReference type="Pfam" id="PF00121">
    <property type="entry name" value="TIM"/>
    <property type="match status" value="1"/>
</dbReference>
<dbReference type="NCBIfam" id="TIGR00419">
    <property type="entry name" value="tim"/>
    <property type="match status" value="1"/>
</dbReference>
<dbReference type="GO" id="GO:0019563">
    <property type="term" value="P:glycerol catabolic process"/>
    <property type="evidence" value="ECO:0007669"/>
    <property type="project" value="TreeGrafter"/>
</dbReference>
<proteinExistence type="inferred from homology"/>
<dbReference type="GO" id="GO:0046166">
    <property type="term" value="P:glyceraldehyde-3-phosphate biosynthetic process"/>
    <property type="evidence" value="ECO:0007669"/>
    <property type="project" value="TreeGrafter"/>
</dbReference>
<dbReference type="CDD" id="cd00311">
    <property type="entry name" value="TIM"/>
    <property type="match status" value="1"/>
</dbReference>
<dbReference type="InterPro" id="IPR022896">
    <property type="entry name" value="TrioseP_Isoase_bac/euk"/>
</dbReference>
<feature type="binding site" evidence="9">
    <location>
        <position position="209"/>
    </location>
    <ligand>
        <name>substrate</name>
    </ligand>
</feature>
<sequence>MRKPIIFGNWKMNKTIAEATEFVQGVDAFVTDKADFGVAVPFTALQASIANAKNLHIAAENVHWAANGAYTGEISVEMLKEIGTKWVVIGHSERRQYFNETDEDINKKAAVLIENGMTPIVCVGETLFEFEADKTEKVVRKQVAGCLSGLNADDVQNIVIAYEPVWAIGTGKSATVEIAQNTCALVRDEVKNLFGAEVADKVRIQYGGSVKPENIEEYMSQEDIDGALIGGASLQVDSFKAIIDAIK</sequence>
<dbReference type="HAMAP" id="MF_00147_B">
    <property type="entry name" value="TIM_B"/>
    <property type="match status" value="1"/>
</dbReference>
<dbReference type="PANTHER" id="PTHR21139:SF42">
    <property type="entry name" value="TRIOSEPHOSPHATE ISOMERASE"/>
    <property type="match status" value="1"/>
</dbReference>
<keyword evidence="8 9" id="KW-0413">Isomerase</keyword>
<feature type="binding site" evidence="9">
    <location>
        <begin position="9"/>
        <end position="11"/>
    </location>
    <ligand>
        <name>substrate</name>
    </ligand>
</feature>
<dbReference type="AlphaFoldDB" id="A0A3S5HJW9"/>
<comment type="catalytic activity">
    <reaction evidence="9 10">
        <text>D-glyceraldehyde 3-phosphate = dihydroxyacetone phosphate</text>
        <dbReference type="Rhea" id="RHEA:18585"/>
        <dbReference type="ChEBI" id="CHEBI:57642"/>
        <dbReference type="ChEBI" id="CHEBI:59776"/>
        <dbReference type="EC" id="5.3.1.1"/>
    </reaction>
</comment>
<feature type="binding site" evidence="9">
    <location>
        <begin position="230"/>
        <end position="231"/>
    </location>
    <ligand>
        <name>substrate</name>
    </ligand>
</feature>
<dbReference type="KEGG" id="eri:EEI45_00385"/>
<evidence type="ECO:0000256" key="2">
    <source>
        <dbReference type="ARBA" id="ARBA00007422"/>
    </source>
</evidence>
<dbReference type="EMBL" id="CP034234">
    <property type="protein sequence ID" value="AZK43473.1"/>
    <property type="molecule type" value="Genomic_DNA"/>
</dbReference>
<dbReference type="Gene3D" id="3.20.20.70">
    <property type="entry name" value="Aldolase class I"/>
    <property type="match status" value="1"/>
</dbReference>
<dbReference type="InterPro" id="IPR000652">
    <property type="entry name" value="Triosephosphate_isomerase"/>
</dbReference>
<evidence type="ECO:0000256" key="9">
    <source>
        <dbReference type="HAMAP-Rule" id="MF_00147"/>
    </source>
</evidence>
<dbReference type="InterPro" id="IPR013785">
    <property type="entry name" value="Aldolase_TIM"/>
</dbReference>
<comment type="pathway">
    <text evidence="1 9 10">Carbohydrate degradation; glycolysis; D-glyceraldehyde 3-phosphate from glycerone phosphate: step 1/1.</text>
</comment>
<dbReference type="EC" id="5.3.1.1" evidence="3 9"/>
<dbReference type="UniPathway" id="UPA00109">
    <property type="reaction ID" value="UER00189"/>
</dbReference>
<comment type="function">
    <text evidence="9">Involved in the gluconeogenesis. Catalyzes stereospecifically the conversion of dihydroxyacetone phosphate (DHAP) to D-glyceraldehyde-3-phosphate (G3P).</text>
</comment>
<evidence type="ECO:0000256" key="1">
    <source>
        <dbReference type="ARBA" id="ARBA00004680"/>
    </source>
</evidence>
<evidence type="ECO:0000256" key="4">
    <source>
        <dbReference type="ARBA" id="ARBA00019397"/>
    </source>
</evidence>
<dbReference type="GO" id="GO:0004807">
    <property type="term" value="F:triose-phosphate isomerase activity"/>
    <property type="evidence" value="ECO:0007669"/>
    <property type="project" value="UniProtKB-UniRule"/>
</dbReference>
<dbReference type="FunFam" id="3.20.20.70:FF:000016">
    <property type="entry name" value="Triosephosphate isomerase"/>
    <property type="match status" value="1"/>
</dbReference>
<reference evidence="11 12" key="1">
    <citation type="journal article" date="2020" name="Int. J. Syst. Evol. Microbiol.">
        <title>Description of Erysipelothrix piscisicarius sp. nov., an emergent fish pathogen, and assessment of virulence using a tiger barb (Puntigrus tetrazona) infection model.</title>
        <authorList>
            <person name="Pomaranski E.K."/>
            <person name="Griffin M.J."/>
            <person name="Camus A.C."/>
            <person name="Armwood A.R."/>
            <person name="Shelley J."/>
            <person name="Waldbieser G.C."/>
            <person name="LaFrentz B.R."/>
            <person name="Garcia J.C."/>
            <person name="Yanong R."/>
            <person name="Soto E."/>
        </authorList>
    </citation>
    <scope>NUCLEOTIDE SEQUENCE [LARGE SCALE GENOMIC DNA]</scope>
    <source>
        <strain evidence="11 12">15TAL0474</strain>
    </source>
</reference>
<dbReference type="InterPro" id="IPR020861">
    <property type="entry name" value="Triosephosphate_isomerase_AS"/>
</dbReference>
<accession>A0A3S5HJW9</accession>
<keyword evidence="7 9" id="KW-0324">Glycolysis</keyword>
<dbReference type="UniPathway" id="UPA00138"/>
<dbReference type="GO" id="GO:0006096">
    <property type="term" value="P:glycolytic process"/>
    <property type="evidence" value="ECO:0007669"/>
    <property type="project" value="UniProtKB-UniRule"/>
</dbReference>
<comment type="subcellular location">
    <subcellularLocation>
        <location evidence="9 10">Cytoplasm</location>
    </subcellularLocation>
</comment>
<dbReference type="RefSeq" id="WP_125163698.1">
    <property type="nucleotide sequence ID" value="NZ_CP034234.1"/>
</dbReference>
<dbReference type="PROSITE" id="PS00171">
    <property type="entry name" value="TIM_1"/>
    <property type="match status" value="1"/>
</dbReference>
<name>A0A3S5HJW9_9FIRM</name>
<evidence type="ECO:0000256" key="7">
    <source>
        <dbReference type="ARBA" id="ARBA00023152"/>
    </source>
</evidence>
<evidence type="ECO:0000256" key="3">
    <source>
        <dbReference type="ARBA" id="ARBA00011940"/>
    </source>
</evidence>
<evidence type="ECO:0000313" key="11">
    <source>
        <dbReference type="EMBL" id="AZK43473.1"/>
    </source>
</evidence>
<keyword evidence="12" id="KW-1185">Reference proteome</keyword>
<evidence type="ECO:0000256" key="8">
    <source>
        <dbReference type="ARBA" id="ARBA00023235"/>
    </source>
</evidence>
<comment type="subunit">
    <text evidence="9 10">Homodimer.</text>
</comment>
<evidence type="ECO:0000256" key="6">
    <source>
        <dbReference type="ARBA" id="ARBA00022490"/>
    </source>
</evidence>
<dbReference type="InterPro" id="IPR035990">
    <property type="entry name" value="TIM_sf"/>
</dbReference>
<comment type="pathway">
    <text evidence="9 10">Carbohydrate biosynthesis; gluconeogenesis.</text>
</comment>
<dbReference type="PROSITE" id="PS51440">
    <property type="entry name" value="TIM_2"/>
    <property type="match status" value="1"/>
</dbReference>
<protein>
    <recommendedName>
        <fullName evidence="4 9">Triosephosphate isomerase</fullName>
        <shortName evidence="9">TIM</shortName>
        <shortName evidence="9">TPI</shortName>
        <ecNumber evidence="3 9">5.3.1.1</ecNumber>
    </recommendedName>
    <alternativeName>
        <fullName evidence="9">Triose-phosphate isomerase</fullName>
    </alternativeName>
</protein>
<dbReference type="Proteomes" id="UP000278804">
    <property type="component" value="Chromosome"/>
</dbReference>
<gene>
    <name evidence="9" type="primary">tpiA</name>
    <name evidence="11" type="ORF">EEI45_00385</name>
</gene>
<dbReference type="PANTHER" id="PTHR21139">
    <property type="entry name" value="TRIOSEPHOSPHATE ISOMERASE"/>
    <property type="match status" value="1"/>
</dbReference>
<keyword evidence="5 9" id="KW-0312">Gluconeogenesis</keyword>
<dbReference type="SUPFAM" id="SSF51351">
    <property type="entry name" value="Triosephosphate isomerase (TIM)"/>
    <property type="match status" value="1"/>
</dbReference>
<organism evidence="11 12">
    <name type="scientific">Erysipelothrix piscisicarius</name>
    <dbReference type="NCBI Taxonomy" id="2485784"/>
    <lineage>
        <taxon>Bacteria</taxon>
        <taxon>Bacillati</taxon>
        <taxon>Bacillota</taxon>
        <taxon>Erysipelotrichia</taxon>
        <taxon>Erysipelotrichales</taxon>
        <taxon>Erysipelotrichaceae</taxon>
        <taxon>Erysipelothrix</taxon>
    </lineage>
</organism>
<comment type="similarity">
    <text evidence="2 9 10">Belongs to the triosephosphate isomerase family.</text>
</comment>
<evidence type="ECO:0000256" key="5">
    <source>
        <dbReference type="ARBA" id="ARBA00022432"/>
    </source>
</evidence>
<dbReference type="GO" id="GO:0005829">
    <property type="term" value="C:cytosol"/>
    <property type="evidence" value="ECO:0007669"/>
    <property type="project" value="TreeGrafter"/>
</dbReference>
<feature type="active site" description="Proton acceptor" evidence="9">
    <location>
        <position position="163"/>
    </location>
</feature>
<feature type="binding site" evidence="9">
    <location>
        <position position="169"/>
    </location>
    <ligand>
        <name>substrate</name>
    </ligand>
</feature>
<dbReference type="GO" id="GO:0006094">
    <property type="term" value="P:gluconeogenesis"/>
    <property type="evidence" value="ECO:0007669"/>
    <property type="project" value="UniProtKB-UniRule"/>
</dbReference>
<keyword evidence="6 9" id="KW-0963">Cytoplasm</keyword>
<evidence type="ECO:0000256" key="10">
    <source>
        <dbReference type="RuleBase" id="RU363013"/>
    </source>
</evidence>
<feature type="active site" description="Electrophile" evidence="9">
    <location>
        <position position="91"/>
    </location>
</feature>